<evidence type="ECO:0000256" key="11">
    <source>
        <dbReference type="ARBA" id="ARBA00033436"/>
    </source>
</evidence>
<reference evidence="14 15" key="1">
    <citation type="submission" date="2018-08" db="EMBL/GenBank/DDBJ databases">
        <title>A genome reference for cultivated species of the human gut microbiota.</title>
        <authorList>
            <person name="Zou Y."/>
            <person name="Xue W."/>
            <person name="Luo G."/>
        </authorList>
    </citation>
    <scope>NUCLEOTIDE SEQUENCE [LARGE SCALE GENOMIC DNA]</scope>
    <source>
        <strain evidence="14 15">AF28-26</strain>
    </source>
</reference>
<dbReference type="GO" id="GO:0046872">
    <property type="term" value="F:metal ion binding"/>
    <property type="evidence" value="ECO:0007669"/>
    <property type="project" value="UniProtKB-KW"/>
</dbReference>
<keyword evidence="5" id="KW-0004">4Fe-4S</keyword>
<organism evidence="14 15">
    <name type="scientific">[Clostridium] leptum</name>
    <dbReference type="NCBI Taxonomy" id="1535"/>
    <lineage>
        <taxon>Bacteria</taxon>
        <taxon>Bacillati</taxon>
        <taxon>Bacillota</taxon>
        <taxon>Clostridia</taxon>
        <taxon>Eubacteriales</taxon>
        <taxon>Oscillospiraceae</taxon>
        <taxon>Oscillospiraceae incertae sedis</taxon>
    </lineage>
</organism>
<keyword evidence="7" id="KW-0479">Metal-binding</keyword>
<keyword evidence="8" id="KW-0560">Oxidoreductase</keyword>
<evidence type="ECO:0000259" key="13">
    <source>
        <dbReference type="PROSITE" id="PS51918"/>
    </source>
</evidence>
<dbReference type="PANTHER" id="PTHR30352">
    <property type="entry name" value="PYRUVATE FORMATE-LYASE-ACTIVATING ENZYME"/>
    <property type="match status" value="1"/>
</dbReference>
<evidence type="ECO:0000256" key="5">
    <source>
        <dbReference type="ARBA" id="ARBA00022485"/>
    </source>
</evidence>
<dbReference type="InterPro" id="IPR034457">
    <property type="entry name" value="Organic_radical-activating"/>
</dbReference>
<dbReference type="GO" id="GO:0043365">
    <property type="term" value="F:[formate-C-acetyltransferase]-activating enzyme activity"/>
    <property type="evidence" value="ECO:0007669"/>
    <property type="project" value="InterPro"/>
</dbReference>
<dbReference type="PROSITE" id="PS51918">
    <property type="entry name" value="RADICAL_SAM"/>
    <property type="match status" value="1"/>
</dbReference>
<feature type="domain" description="Radical SAM core" evidence="13">
    <location>
        <begin position="50"/>
        <end position="215"/>
    </location>
</feature>
<dbReference type="Pfam" id="PF13353">
    <property type="entry name" value="Fer4_12"/>
    <property type="match status" value="1"/>
</dbReference>
<keyword evidence="6" id="KW-0949">S-adenosyl-L-methionine</keyword>
<dbReference type="Proteomes" id="UP000284751">
    <property type="component" value="Unassembled WGS sequence"/>
</dbReference>
<dbReference type="EMBL" id="QRTC01000001">
    <property type="protein sequence ID" value="RGQ44769.1"/>
    <property type="molecule type" value="Genomic_DNA"/>
</dbReference>
<dbReference type="PROSITE" id="PS01087">
    <property type="entry name" value="RADICAL_ACTIVATING"/>
    <property type="match status" value="1"/>
</dbReference>
<dbReference type="InterPro" id="IPR001989">
    <property type="entry name" value="Radical_activat_CS"/>
</dbReference>
<dbReference type="SFLD" id="SFLDS00029">
    <property type="entry name" value="Radical_SAM"/>
    <property type="match status" value="1"/>
</dbReference>
<dbReference type="CDD" id="cd01335">
    <property type="entry name" value="Radical_SAM"/>
    <property type="match status" value="1"/>
</dbReference>
<dbReference type="GO" id="GO:0004748">
    <property type="term" value="F:ribonucleoside-diphosphate reductase activity, thioredoxin disulfide as acceptor"/>
    <property type="evidence" value="ECO:0007669"/>
    <property type="project" value="TreeGrafter"/>
</dbReference>
<evidence type="ECO:0000256" key="8">
    <source>
        <dbReference type="ARBA" id="ARBA00023002"/>
    </source>
</evidence>
<evidence type="ECO:0000256" key="2">
    <source>
        <dbReference type="ARBA" id="ARBA00003852"/>
    </source>
</evidence>
<evidence type="ECO:0000256" key="10">
    <source>
        <dbReference type="ARBA" id="ARBA00023014"/>
    </source>
</evidence>
<dbReference type="InterPro" id="IPR007197">
    <property type="entry name" value="rSAM"/>
</dbReference>
<sequence length="215" mass="23844">MSLLAGGGLRRRKLSEAASLFQLLIILCKKAGITVMSKLRLAGVIKESIVDGPGIRFVVFGQGCPHRCPGCQNPQTHDFNGGYDTTTEKLLAEIRKNPMLKGITLSGGDPFVQPEAMAELAEEAHKLGLNVITYTGYTIEELLNGLEEHPGWRRLLEQSDTLVDGRFILEQKSMLLKFRGSKNQRVIDPRASLEQGRAVEKPFDNEVVIEFPRDI</sequence>
<accession>A0A412B181</accession>
<evidence type="ECO:0000256" key="9">
    <source>
        <dbReference type="ARBA" id="ARBA00023004"/>
    </source>
</evidence>
<dbReference type="NCBIfam" id="TIGR02491">
    <property type="entry name" value="NrdG"/>
    <property type="match status" value="1"/>
</dbReference>
<dbReference type="GO" id="GO:0051539">
    <property type="term" value="F:4 iron, 4 sulfur cluster binding"/>
    <property type="evidence" value="ECO:0007669"/>
    <property type="project" value="UniProtKB-KW"/>
</dbReference>
<evidence type="ECO:0000256" key="3">
    <source>
        <dbReference type="ARBA" id="ARBA00009777"/>
    </source>
</evidence>
<dbReference type="InterPro" id="IPR012837">
    <property type="entry name" value="NrdG"/>
</dbReference>
<keyword evidence="9" id="KW-0408">Iron</keyword>
<evidence type="ECO:0000313" key="14">
    <source>
        <dbReference type="EMBL" id="RGQ44769.1"/>
    </source>
</evidence>
<dbReference type="SFLD" id="SFLDF00299">
    <property type="entry name" value="anaerobic_ribonucleoside-triph"/>
    <property type="match status" value="1"/>
</dbReference>
<comment type="similarity">
    <text evidence="3">Belongs to the organic radical-activating enzymes family.</text>
</comment>
<comment type="function">
    <text evidence="2">Activation of anaerobic ribonucleoside-triphosphate reductase under anaerobic conditions by generation of an organic free radical, using S-adenosylmethionine and reduced flavodoxin as cosubstrates to produce 5'-deoxy-adenosine.</text>
</comment>
<protein>
    <recommendedName>
        <fullName evidence="4">Anaerobic ribonucleoside-triphosphate reductase-activating protein</fullName>
    </recommendedName>
    <alternativeName>
        <fullName evidence="11">Class III anaerobic ribonucleotide reductase small component</fullName>
    </alternativeName>
</protein>
<comment type="catalytic activity">
    <reaction evidence="12">
        <text>glycyl-[protein] + reduced [flavodoxin] + S-adenosyl-L-methionine = glycin-2-yl radical-[protein] + semiquinone [flavodoxin] + 5'-deoxyadenosine + L-methionine + H(+)</text>
        <dbReference type="Rhea" id="RHEA:61976"/>
        <dbReference type="Rhea" id="RHEA-COMP:10622"/>
        <dbReference type="Rhea" id="RHEA-COMP:14480"/>
        <dbReference type="Rhea" id="RHEA-COMP:15993"/>
        <dbReference type="Rhea" id="RHEA-COMP:15994"/>
        <dbReference type="ChEBI" id="CHEBI:15378"/>
        <dbReference type="ChEBI" id="CHEBI:17319"/>
        <dbReference type="ChEBI" id="CHEBI:29947"/>
        <dbReference type="ChEBI" id="CHEBI:32722"/>
        <dbReference type="ChEBI" id="CHEBI:57618"/>
        <dbReference type="ChEBI" id="CHEBI:57844"/>
        <dbReference type="ChEBI" id="CHEBI:59789"/>
        <dbReference type="ChEBI" id="CHEBI:140311"/>
    </reaction>
</comment>
<keyword evidence="10" id="KW-0411">Iron-sulfur</keyword>
<evidence type="ECO:0000256" key="7">
    <source>
        <dbReference type="ARBA" id="ARBA00022723"/>
    </source>
</evidence>
<dbReference type="PANTHER" id="PTHR30352:SF2">
    <property type="entry name" value="ANAEROBIC RIBONUCLEOSIDE-TRIPHOSPHATE REDUCTASE-ACTIVATING PROTEIN"/>
    <property type="match status" value="1"/>
</dbReference>
<evidence type="ECO:0000256" key="6">
    <source>
        <dbReference type="ARBA" id="ARBA00022691"/>
    </source>
</evidence>
<evidence type="ECO:0000256" key="4">
    <source>
        <dbReference type="ARBA" id="ARBA00014281"/>
    </source>
</evidence>
<dbReference type="Gene3D" id="3.20.20.70">
    <property type="entry name" value="Aldolase class I"/>
    <property type="match status" value="1"/>
</dbReference>
<comment type="cofactor">
    <cofactor evidence="1">
        <name>[4Fe-4S] cluster</name>
        <dbReference type="ChEBI" id="CHEBI:49883"/>
    </cofactor>
</comment>
<comment type="caution">
    <text evidence="14">The sequence shown here is derived from an EMBL/GenBank/DDBJ whole genome shotgun (WGS) entry which is preliminary data.</text>
</comment>
<evidence type="ECO:0000313" key="15">
    <source>
        <dbReference type="Proteomes" id="UP000284751"/>
    </source>
</evidence>
<dbReference type="InterPro" id="IPR013785">
    <property type="entry name" value="Aldolase_TIM"/>
</dbReference>
<dbReference type="SFLD" id="SFLDG01063">
    <property type="entry name" value="activating_enzymes__group_1"/>
    <property type="match status" value="1"/>
</dbReference>
<dbReference type="SUPFAM" id="SSF102114">
    <property type="entry name" value="Radical SAM enzymes"/>
    <property type="match status" value="1"/>
</dbReference>
<evidence type="ECO:0000256" key="1">
    <source>
        <dbReference type="ARBA" id="ARBA00001966"/>
    </source>
</evidence>
<dbReference type="InterPro" id="IPR058240">
    <property type="entry name" value="rSAM_sf"/>
</dbReference>
<gene>
    <name evidence="14" type="primary">nrdG</name>
    <name evidence="14" type="ORF">DWY99_00275</name>
</gene>
<name>A0A412B181_9FIRM</name>
<dbReference type="SFLD" id="SFLDG01066">
    <property type="entry name" value="organic_radical-activating_enz"/>
    <property type="match status" value="1"/>
</dbReference>
<dbReference type="AlphaFoldDB" id="A0A412B181"/>
<evidence type="ECO:0000256" key="12">
    <source>
        <dbReference type="ARBA" id="ARBA00047365"/>
    </source>
</evidence>
<proteinExistence type="inferred from homology"/>